<gene>
    <name evidence="3" type="ORF">RI129_000988</name>
</gene>
<dbReference type="AlphaFoldDB" id="A0AAN7VT01"/>
<proteinExistence type="inferred from homology"/>
<sequence>MSKTNLNIEEFKVVSYKKSKIKQFTTFDKLLSINEPLSTVTCNLENYLRRIEAAKQELIPSDLYSSVLASLRESLQIINVAKIKEIVCFGLGRIGECMIARYQLALLLLIKDLYDVKVIAYDPIFNSNDHAILKSLDIHIPNCNIEGKYKLPEKNATLFYLPHCPKQLTNNLLWANWGLLLNYCIIISNSFTNVIESNSKRHIEKNADYLLNISPFLTELPIINSFKYYDIFNDLAIHIFPLENLSLISQDLWQYHIEPVYTDEDLEFIKNKACHDFRISNSNE</sequence>
<evidence type="ECO:0000256" key="1">
    <source>
        <dbReference type="ARBA" id="ARBA00009856"/>
    </source>
</evidence>
<dbReference type="EMBL" id="JAVRBK010000001">
    <property type="protein sequence ID" value="KAK5649959.1"/>
    <property type="molecule type" value="Genomic_DNA"/>
</dbReference>
<dbReference type="PANTHER" id="PTHR28626:SF3">
    <property type="entry name" value="SRR1-LIKE PROTEIN"/>
    <property type="match status" value="1"/>
</dbReference>
<evidence type="ECO:0000313" key="4">
    <source>
        <dbReference type="Proteomes" id="UP001329430"/>
    </source>
</evidence>
<dbReference type="PANTHER" id="PTHR28626">
    <property type="entry name" value="SRR1-LIKE PROTEIN"/>
    <property type="match status" value="1"/>
</dbReference>
<dbReference type="GO" id="GO:0005634">
    <property type="term" value="C:nucleus"/>
    <property type="evidence" value="ECO:0007669"/>
    <property type="project" value="TreeGrafter"/>
</dbReference>
<dbReference type="GO" id="GO:0005737">
    <property type="term" value="C:cytoplasm"/>
    <property type="evidence" value="ECO:0007669"/>
    <property type="project" value="TreeGrafter"/>
</dbReference>
<evidence type="ECO:0000259" key="2">
    <source>
        <dbReference type="Pfam" id="PF07985"/>
    </source>
</evidence>
<comment type="caution">
    <text evidence="3">The sequence shown here is derived from an EMBL/GenBank/DDBJ whole genome shotgun (WGS) entry which is preliminary data.</text>
</comment>
<evidence type="ECO:0000313" key="3">
    <source>
        <dbReference type="EMBL" id="KAK5649959.1"/>
    </source>
</evidence>
<organism evidence="3 4">
    <name type="scientific">Pyrocoelia pectoralis</name>
    <dbReference type="NCBI Taxonomy" id="417401"/>
    <lineage>
        <taxon>Eukaryota</taxon>
        <taxon>Metazoa</taxon>
        <taxon>Ecdysozoa</taxon>
        <taxon>Arthropoda</taxon>
        <taxon>Hexapoda</taxon>
        <taxon>Insecta</taxon>
        <taxon>Pterygota</taxon>
        <taxon>Neoptera</taxon>
        <taxon>Endopterygota</taxon>
        <taxon>Coleoptera</taxon>
        <taxon>Polyphaga</taxon>
        <taxon>Elateriformia</taxon>
        <taxon>Elateroidea</taxon>
        <taxon>Lampyridae</taxon>
        <taxon>Lampyrinae</taxon>
        <taxon>Pyrocoelia</taxon>
    </lineage>
</organism>
<feature type="domain" description="SRR1-like" evidence="2">
    <location>
        <begin position="73"/>
        <end position="239"/>
    </location>
</feature>
<dbReference type="Proteomes" id="UP001329430">
    <property type="component" value="Chromosome 1"/>
</dbReference>
<comment type="similarity">
    <text evidence="1">Belongs to the SRR1 family.</text>
</comment>
<protein>
    <recommendedName>
        <fullName evidence="2">SRR1-like domain-containing protein</fullName>
    </recommendedName>
</protein>
<reference evidence="3 4" key="1">
    <citation type="journal article" date="2024" name="Insects">
        <title>An Improved Chromosome-Level Genome Assembly of the Firefly Pyrocoelia pectoralis.</title>
        <authorList>
            <person name="Fu X."/>
            <person name="Meyer-Rochow V.B."/>
            <person name="Ballantyne L."/>
            <person name="Zhu X."/>
        </authorList>
    </citation>
    <scope>NUCLEOTIDE SEQUENCE [LARGE SCALE GENOMIC DNA]</scope>
    <source>
        <strain evidence="3">XCY_ONT2</strain>
    </source>
</reference>
<keyword evidence="4" id="KW-1185">Reference proteome</keyword>
<dbReference type="InterPro" id="IPR012942">
    <property type="entry name" value="SRR1-like"/>
</dbReference>
<dbReference type="InterPro" id="IPR040044">
    <property type="entry name" value="SRR1L"/>
</dbReference>
<dbReference type="Pfam" id="PF07985">
    <property type="entry name" value="SRR1"/>
    <property type="match status" value="1"/>
</dbReference>
<name>A0AAN7VT01_9COLE</name>
<accession>A0AAN7VT01</accession>